<evidence type="ECO:0000313" key="2">
    <source>
        <dbReference type="Proteomes" id="UP000499080"/>
    </source>
</evidence>
<comment type="caution">
    <text evidence="1">The sequence shown here is derived from an EMBL/GenBank/DDBJ whole genome shotgun (WGS) entry which is preliminary data.</text>
</comment>
<dbReference type="Gene3D" id="3.10.10.10">
    <property type="entry name" value="HIV Type 1 Reverse Transcriptase, subunit A, domain 1"/>
    <property type="match status" value="1"/>
</dbReference>
<protein>
    <submittedName>
        <fullName evidence="1">Uncharacterized protein</fullName>
    </submittedName>
</protein>
<evidence type="ECO:0000313" key="1">
    <source>
        <dbReference type="EMBL" id="GBN73803.1"/>
    </source>
</evidence>
<dbReference type="EMBL" id="BGPR01016674">
    <property type="protein sequence ID" value="GBN73803.1"/>
    <property type="molecule type" value="Genomic_DNA"/>
</dbReference>
<gene>
    <name evidence="1" type="ORF">AVEN_117076_1</name>
</gene>
<reference evidence="1 2" key="1">
    <citation type="journal article" date="2019" name="Sci. Rep.">
        <title>Orb-weaving spider Araneus ventricosus genome elucidates the spidroin gene catalogue.</title>
        <authorList>
            <person name="Kono N."/>
            <person name="Nakamura H."/>
            <person name="Ohtoshi R."/>
            <person name="Moran D.A.P."/>
            <person name="Shinohara A."/>
            <person name="Yoshida Y."/>
            <person name="Fujiwara M."/>
            <person name="Mori M."/>
            <person name="Tomita M."/>
            <person name="Arakawa K."/>
        </authorList>
    </citation>
    <scope>NUCLEOTIDE SEQUENCE [LARGE SCALE GENOMIC DNA]</scope>
</reference>
<accession>A0A4Y2RDM1</accession>
<name>A0A4Y2RDM1_ARAVE</name>
<dbReference type="OrthoDB" id="775972at2759"/>
<dbReference type="AlphaFoldDB" id="A0A4Y2RDM1"/>
<dbReference type="Proteomes" id="UP000499080">
    <property type="component" value="Unassembled WGS sequence"/>
</dbReference>
<organism evidence="1 2">
    <name type="scientific">Araneus ventricosus</name>
    <name type="common">Orbweaver spider</name>
    <name type="synonym">Epeira ventricosa</name>
    <dbReference type="NCBI Taxonomy" id="182803"/>
    <lineage>
        <taxon>Eukaryota</taxon>
        <taxon>Metazoa</taxon>
        <taxon>Ecdysozoa</taxon>
        <taxon>Arthropoda</taxon>
        <taxon>Chelicerata</taxon>
        <taxon>Arachnida</taxon>
        <taxon>Araneae</taxon>
        <taxon>Araneomorphae</taxon>
        <taxon>Entelegynae</taxon>
        <taxon>Araneoidea</taxon>
        <taxon>Araneidae</taxon>
        <taxon>Araneus</taxon>
    </lineage>
</organism>
<sequence length="135" mass="15345">MDVITNLCVQCDITAISSDNVVSTLKESIKNSNLHLKYVAFSKPNLCPNEIKHDVKLLIETNVQPILSKARQLDPKRLAIAKAELKFMFDNEIIGPRIPQWSSPLHFVTKEVVPYRPHGYFTVSLMVKRILTDTL</sequence>
<keyword evidence="2" id="KW-1185">Reference proteome</keyword>
<proteinExistence type="predicted"/>